<evidence type="ECO:0000313" key="1">
    <source>
        <dbReference type="EMBL" id="CAB1448578.1"/>
    </source>
</evidence>
<dbReference type="Proteomes" id="UP001153269">
    <property type="component" value="Unassembled WGS sequence"/>
</dbReference>
<organism evidence="1 2">
    <name type="scientific">Pleuronectes platessa</name>
    <name type="common">European plaice</name>
    <dbReference type="NCBI Taxonomy" id="8262"/>
    <lineage>
        <taxon>Eukaryota</taxon>
        <taxon>Metazoa</taxon>
        <taxon>Chordata</taxon>
        <taxon>Craniata</taxon>
        <taxon>Vertebrata</taxon>
        <taxon>Euteleostomi</taxon>
        <taxon>Actinopterygii</taxon>
        <taxon>Neopterygii</taxon>
        <taxon>Teleostei</taxon>
        <taxon>Neoteleostei</taxon>
        <taxon>Acanthomorphata</taxon>
        <taxon>Carangaria</taxon>
        <taxon>Pleuronectiformes</taxon>
        <taxon>Pleuronectoidei</taxon>
        <taxon>Pleuronectidae</taxon>
        <taxon>Pleuronectes</taxon>
    </lineage>
</organism>
<keyword evidence="2" id="KW-1185">Reference proteome</keyword>
<gene>
    <name evidence="1" type="ORF">PLEPLA_LOCUS36228</name>
</gene>
<reference evidence="1" key="1">
    <citation type="submission" date="2020-03" db="EMBL/GenBank/DDBJ databases">
        <authorList>
            <person name="Weist P."/>
        </authorList>
    </citation>
    <scope>NUCLEOTIDE SEQUENCE</scope>
</reference>
<accession>A0A9N7VA09</accession>
<dbReference type="EMBL" id="CADEAL010003983">
    <property type="protein sequence ID" value="CAB1448578.1"/>
    <property type="molecule type" value="Genomic_DNA"/>
</dbReference>
<dbReference type="AlphaFoldDB" id="A0A9N7VA09"/>
<name>A0A9N7VA09_PLEPL</name>
<evidence type="ECO:0000313" key="2">
    <source>
        <dbReference type="Proteomes" id="UP001153269"/>
    </source>
</evidence>
<proteinExistence type="predicted"/>
<sequence length="106" mass="11052">MAPPTTVISCPQPLDTGRGPGILCELVGQSSSALIPMVTQCTNYNFPRKLHALRCTLAASVSPNTNQSALKASECESETSVTSPQSQITSVCVFMMIGSVSGSSPF</sequence>
<comment type="caution">
    <text evidence="1">The sequence shown here is derived from an EMBL/GenBank/DDBJ whole genome shotgun (WGS) entry which is preliminary data.</text>
</comment>
<protein>
    <submittedName>
        <fullName evidence="1">Uncharacterized protein</fullName>
    </submittedName>
</protein>